<accession>A0A6M2DHL3</accession>
<dbReference type="InterPro" id="IPR028889">
    <property type="entry name" value="USP"/>
</dbReference>
<protein>
    <recommendedName>
        <fullName evidence="8">Ubiquitin carboxyl-terminal hydrolase</fullName>
        <ecNumber evidence="8">3.4.19.12</ecNumber>
    </recommendedName>
</protein>
<dbReference type="EMBL" id="GIIL01000621">
    <property type="protein sequence ID" value="NOV44347.1"/>
    <property type="molecule type" value="Transcribed_RNA"/>
</dbReference>
<feature type="region of interest" description="Disordered" evidence="9">
    <location>
        <begin position="659"/>
        <end position="744"/>
    </location>
</feature>
<dbReference type="InterPro" id="IPR018200">
    <property type="entry name" value="USP_CS"/>
</dbReference>
<keyword evidence="4 8" id="KW-0645">Protease</keyword>
<evidence type="ECO:0000256" key="3">
    <source>
        <dbReference type="ARBA" id="ARBA00009085"/>
    </source>
</evidence>
<keyword evidence="7 8" id="KW-0788">Thiol protease</keyword>
<evidence type="ECO:0000256" key="4">
    <source>
        <dbReference type="ARBA" id="ARBA00022670"/>
    </source>
</evidence>
<dbReference type="InterPro" id="IPR050164">
    <property type="entry name" value="Peptidase_C19"/>
</dbReference>
<comment type="subcellular location">
    <subcellularLocation>
        <location evidence="2">Nucleus</location>
        <location evidence="2">Nucleolus</location>
    </subcellularLocation>
</comment>
<evidence type="ECO:0000256" key="9">
    <source>
        <dbReference type="SAM" id="MobiDB-lite"/>
    </source>
</evidence>
<dbReference type="GO" id="GO:0005730">
    <property type="term" value="C:nucleolus"/>
    <property type="evidence" value="ECO:0007669"/>
    <property type="project" value="UniProtKB-SubCell"/>
</dbReference>
<organism evidence="11">
    <name type="scientific">Xenopsylla cheopis</name>
    <name type="common">Oriental rat flea</name>
    <name type="synonym">Pulex cheopis</name>
    <dbReference type="NCBI Taxonomy" id="163159"/>
    <lineage>
        <taxon>Eukaryota</taxon>
        <taxon>Metazoa</taxon>
        <taxon>Ecdysozoa</taxon>
        <taxon>Arthropoda</taxon>
        <taxon>Hexapoda</taxon>
        <taxon>Insecta</taxon>
        <taxon>Pterygota</taxon>
        <taxon>Neoptera</taxon>
        <taxon>Endopterygota</taxon>
        <taxon>Siphonaptera</taxon>
        <taxon>Pulicidae</taxon>
        <taxon>Xenopsyllinae</taxon>
        <taxon>Xenopsylla</taxon>
    </lineage>
</organism>
<evidence type="ECO:0000256" key="6">
    <source>
        <dbReference type="ARBA" id="ARBA00022801"/>
    </source>
</evidence>
<comment type="similarity">
    <text evidence="3 8">Belongs to the peptidase C19 family.</text>
</comment>
<feature type="compositionally biased region" description="Polar residues" evidence="9">
    <location>
        <begin position="505"/>
        <end position="527"/>
    </location>
</feature>
<feature type="region of interest" description="Disordered" evidence="9">
    <location>
        <begin position="503"/>
        <end position="527"/>
    </location>
</feature>
<sequence length="871" mass="97898">MPVSICDRSALRQALLGNSCLSENSRDRLDRQLVISARKVLSSQIEFEEAGTYQTNNIDALKRKYILLNTDARNTEEEEEETKAKVENGLEKGNKEVSLPEPKKILFPREAVQLGWSTNRRWSPGAGMVNVGNTCYLNSTLQALFHVPSLANWLLSDTEHSASCEDNGQGGCIICAMASVLHACQKSTGPIKPWLVYSKLRLLCRHLVPGNQEDAHEFLRYLVEGMEKSYLSRFKGSKDLDQYSKETTPLNHILGGYLRSTVKCLRCGHVSITFQHFQDLLLDVRKVSTLDEALESYFACESLEDMVYKCEGCQQKVSATKKFSLERFSSVLCIQLKRFSVMGNKINKHIEFSSTLDMSRFLCKKRNAPLTYRLVAMVTHIGASQNCGHYTAIGQASDGSYYQFDDSTVRPLPLGSVLATNAYIMFFELDKLSLSASHTMTPQGHTLKSVNNQHKFISLLKNNEKAKTFAPSLKPFSGNLEFAVTNGNESESQKGFIGPVMPVGFTNSQELGKNQSNDNTKSSNQQLIQKSPIQQLTQKSPNLQHTQKSSNVLHIQKSPNLLQIQKSPNLQNNHKSPGNPQIRLPIMNGSKLVKSSDNLTSPNKSMPILETDLPKKHSLISSGSLKNHNTVNGITSLKQNTNKLNVESVNKQIQMLKMNGQSNNVTTSNSVKSLVPYEGSDDSNQEGDLNNKKQEISITPGWKVSCTKNPAALSPSLNGKTGRSPKKKPASENENKSLKISDSSDTVSQLLKMSHQGYAAQVSSWNGGRSHLEKEIAEERREQRKRPVDEMDQGRTKKVKTFHYQGRDNPGYNPFQEYQNSRQNQDQASRWHHHGRHYNNHHRNSYNSHRGAFNRGRHKPHNQRHGYYKKY</sequence>
<dbReference type="SUPFAM" id="SSF54001">
    <property type="entry name" value="Cysteine proteinases"/>
    <property type="match status" value="1"/>
</dbReference>
<dbReference type="InterPro" id="IPR038765">
    <property type="entry name" value="Papain-like_cys_pep_sf"/>
</dbReference>
<keyword evidence="5 8" id="KW-0833">Ubl conjugation pathway</keyword>
<feature type="domain" description="USP" evidence="10">
    <location>
        <begin position="126"/>
        <end position="430"/>
    </location>
</feature>
<dbReference type="FunFam" id="3.90.70.10:FF:000119">
    <property type="entry name" value="Ubiquitin specific peptidase 36"/>
    <property type="match status" value="1"/>
</dbReference>
<feature type="compositionally biased region" description="Polar residues" evidence="9">
    <location>
        <begin position="565"/>
        <end position="579"/>
    </location>
</feature>
<reference evidence="11" key="1">
    <citation type="submission" date="2020-03" db="EMBL/GenBank/DDBJ databases">
        <title>Transcriptomic Profiling of the Digestive Tract of the Rat Flea, Xenopsylla cheopis, Following Blood Feeding and Infection with Yersinia pestis.</title>
        <authorList>
            <person name="Bland D.M."/>
            <person name="Martens C.A."/>
            <person name="Virtaneva K."/>
            <person name="Kanakabandi K."/>
            <person name="Long D."/>
            <person name="Rosenke R."/>
            <person name="Saturday G.A."/>
            <person name="Hoyt F.H."/>
            <person name="Bruno D.P."/>
            <person name="Ribeiro J.M.C."/>
            <person name="Hinnebusch J."/>
        </authorList>
    </citation>
    <scope>NUCLEOTIDE SEQUENCE</scope>
</reference>
<evidence type="ECO:0000259" key="10">
    <source>
        <dbReference type="PROSITE" id="PS50235"/>
    </source>
</evidence>
<evidence type="ECO:0000256" key="8">
    <source>
        <dbReference type="RuleBase" id="RU366025"/>
    </source>
</evidence>
<dbReference type="GO" id="GO:0006508">
    <property type="term" value="P:proteolysis"/>
    <property type="evidence" value="ECO:0007669"/>
    <property type="project" value="UniProtKB-KW"/>
</dbReference>
<feature type="compositionally biased region" description="Basic and acidic residues" evidence="9">
    <location>
        <begin position="82"/>
        <end position="92"/>
    </location>
</feature>
<dbReference type="GO" id="GO:0016579">
    <property type="term" value="P:protein deubiquitination"/>
    <property type="evidence" value="ECO:0007669"/>
    <property type="project" value="InterPro"/>
</dbReference>
<dbReference type="AlphaFoldDB" id="A0A6M2DHL3"/>
<dbReference type="Pfam" id="PF00443">
    <property type="entry name" value="UCH"/>
    <property type="match status" value="1"/>
</dbReference>
<dbReference type="PANTHER" id="PTHR24006">
    <property type="entry name" value="UBIQUITIN CARBOXYL-TERMINAL HYDROLASE"/>
    <property type="match status" value="1"/>
</dbReference>
<dbReference type="EC" id="3.4.19.12" evidence="8"/>
<dbReference type="InterPro" id="IPR001394">
    <property type="entry name" value="Peptidase_C19_UCH"/>
</dbReference>
<feature type="compositionally biased region" description="Basic residues" evidence="9">
    <location>
        <begin position="855"/>
        <end position="871"/>
    </location>
</feature>
<dbReference type="PROSITE" id="PS00972">
    <property type="entry name" value="USP_1"/>
    <property type="match status" value="1"/>
</dbReference>
<evidence type="ECO:0000313" key="11">
    <source>
        <dbReference type="EMBL" id="NOV44347.1"/>
    </source>
</evidence>
<keyword evidence="6 8" id="KW-0378">Hydrolase</keyword>
<dbReference type="GO" id="GO:0004843">
    <property type="term" value="F:cysteine-type deubiquitinase activity"/>
    <property type="evidence" value="ECO:0007669"/>
    <property type="project" value="UniProtKB-UniRule"/>
</dbReference>
<feature type="compositionally biased region" description="Basic residues" evidence="9">
    <location>
        <begin position="830"/>
        <end position="844"/>
    </location>
</feature>
<feature type="compositionally biased region" description="Low complexity" evidence="9">
    <location>
        <begin position="662"/>
        <end position="671"/>
    </location>
</feature>
<feature type="region of interest" description="Disordered" evidence="9">
    <location>
        <begin position="821"/>
        <end position="871"/>
    </location>
</feature>
<dbReference type="GO" id="GO:0042981">
    <property type="term" value="P:regulation of apoptotic process"/>
    <property type="evidence" value="ECO:0007669"/>
    <property type="project" value="TreeGrafter"/>
</dbReference>
<dbReference type="PANTHER" id="PTHR24006:SF758">
    <property type="entry name" value="UBIQUITIN CARBOXYL-TERMINAL HYDROLASE 36"/>
    <property type="match status" value="1"/>
</dbReference>
<dbReference type="PROSITE" id="PS50235">
    <property type="entry name" value="USP_3"/>
    <property type="match status" value="1"/>
</dbReference>
<evidence type="ECO:0000256" key="5">
    <source>
        <dbReference type="ARBA" id="ARBA00022786"/>
    </source>
</evidence>
<dbReference type="Gene3D" id="3.90.70.10">
    <property type="entry name" value="Cysteine proteinases"/>
    <property type="match status" value="1"/>
</dbReference>
<feature type="region of interest" description="Disordered" evidence="9">
    <location>
        <begin position="73"/>
        <end position="92"/>
    </location>
</feature>
<feature type="compositionally biased region" description="Basic and acidic residues" evidence="9">
    <location>
        <begin position="729"/>
        <end position="739"/>
    </location>
</feature>
<evidence type="ECO:0000256" key="2">
    <source>
        <dbReference type="ARBA" id="ARBA00004604"/>
    </source>
</evidence>
<comment type="catalytic activity">
    <reaction evidence="1 8">
        <text>Thiol-dependent hydrolysis of ester, thioester, amide, peptide and isopeptide bonds formed by the C-terminal Gly of ubiquitin (a 76-residue protein attached to proteins as an intracellular targeting signal).</text>
        <dbReference type="EC" id="3.4.19.12"/>
    </reaction>
</comment>
<dbReference type="GO" id="GO:0005829">
    <property type="term" value="C:cytosol"/>
    <property type="evidence" value="ECO:0007669"/>
    <property type="project" value="TreeGrafter"/>
</dbReference>
<feature type="region of interest" description="Disordered" evidence="9">
    <location>
        <begin position="565"/>
        <end position="585"/>
    </location>
</feature>
<dbReference type="PROSITE" id="PS00973">
    <property type="entry name" value="USP_2"/>
    <property type="match status" value="1"/>
</dbReference>
<evidence type="ECO:0000256" key="7">
    <source>
        <dbReference type="ARBA" id="ARBA00022807"/>
    </source>
</evidence>
<evidence type="ECO:0000256" key="1">
    <source>
        <dbReference type="ARBA" id="ARBA00000707"/>
    </source>
</evidence>
<name>A0A6M2DHL3_XENCH</name>
<proteinExistence type="inferred from homology"/>